<dbReference type="PANTHER" id="PTHR33710:SF71">
    <property type="entry name" value="ENDONUCLEASE_EXONUCLEASE_PHOSPHATASE DOMAIN-CONTAINING PROTEIN"/>
    <property type="match status" value="1"/>
</dbReference>
<dbReference type="AlphaFoldDB" id="A0AAV3S222"/>
<dbReference type="EMBL" id="BAABME010014246">
    <property type="protein sequence ID" value="GAA0187005.1"/>
    <property type="molecule type" value="Genomic_DNA"/>
</dbReference>
<dbReference type="Gene3D" id="3.60.10.10">
    <property type="entry name" value="Endonuclease/exonuclease/phosphatase"/>
    <property type="match status" value="1"/>
</dbReference>
<dbReference type="Proteomes" id="UP001454036">
    <property type="component" value="Unassembled WGS sequence"/>
</dbReference>
<dbReference type="PANTHER" id="PTHR33710">
    <property type="entry name" value="BNAC02G09200D PROTEIN"/>
    <property type="match status" value="1"/>
</dbReference>
<evidence type="ECO:0000313" key="2">
    <source>
        <dbReference type="Proteomes" id="UP001454036"/>
    </source>
</evidence>
<protein>
    <recommendedName>
        <fullName evidence="3">Endonuclease/exonuclease/phosphatase domain-containing protein</fullName>
    </recommendedName>
</protein>
<comment type="caution">
    <text evidence="1">The sequence shown here is derived from an EMBL/GenBank/DDBJ whole genome shotgun (WGS) entry which is preliminary data.</text>
</comment>
<gene>
    <name evidence="1" type="ORF">LIER_34293</name>
</gene>
<reference evidence="1 2" key="1">
    <citation type="submission" date="2024-01" db="EMBL/GenBank/DDBJ databases">
        <title>The complete chloroplast genome sequence of Lithospermum erythrorhizon: insights into the phylogenetic relationship among Boraginaceae species and the maternal lineages of purple gromwells.</title>
        <authorList>
            <person name="Okada T."/>
            <person name="Watanabe K."/>
        </authorList>
    </citation>
    <scope>NUCLEOTIDE SEQUENCE [LARGE SCALE GENOMIC DNA]</scope>
</reference>
<accession>A0AAV3S222</accession>
<dbReference type="SUPFAM" id="SSF56219">
    <property type="entry name" value="DNase I-like"/>
    <property type="match status" value="1"/>
</dbReference>
<sequence length="303" mass="34896">MKLTFVAPEMVEGKPMVRYKLIDILPGVNRWSSAAYGWALDVFQASFHPTSMGMFGHSDEYSRFGGNKAKPVVRKEWQMKVAKQHISVFNAFDALEEKGEVSEEQEEPLGIKKMNHLSQIIPNVNKKKVAKLQNGASGSIKEGDKFFLNVIYGRNDKDERKRLWSCLRQDKRRVGNLPWIIGGDFNVVRSNNESLEGNPLDGDTMEDLNGCLHDCELVDHPHEGCFYTWCRNWETQSLLRVLDRVVCNMKWMQLMIHCAVKITPAIDSDHYPLVVKVYEQLPGDPKPFKYQKFLKKHHSFQIP</sequence>
<dbReference type="InterPro" id="IPR036691">
    <property type="entry name" value="Endo/exonu/phosph_ase_sf"/>
</dbReference>
<proteinExistence type="predicted"/>
<evidence type="ECO:0000313" key="1">
    <source>
        <dbReference type="EMBL" id="GAA0187005.1"/>
    </source>
</evidence>
<organism evidence="1 2">
    <name type="scientific">Lithospermum erythrorhizon</name>
    <name type="common">Purple gromwell</name>
    <name type="synonym">Lithospermum officinale var. erythrorhizon</name>
    <dbReference type="NCBI Taxonomy" id="34254"/>
    <lineage>
        <taxon>Eukaryota</taxon>
        <taxon>Viridiplantae</taxon>
        <taxon>Streptophyta</taxon>
        <taxon>Embryophyta</taxon>
        <taxon>Tracheophyta</taxon>
        <taxon>Spermatophyta</taxon>
        <taxon>Magnoliopsida</taxon>
        <taxon>eudicotyledons</taxon>
        <taxon>Gunneridae</taxon>
        <taxon>Pentapetalae</taxon>
        <taxon>asterids</taxon>
        <taxon>lamiids</taxon>
        <taxon>Boraginales</taxon>
        <taxon>Boraginaceae</taxon>
        <taxon>Boraginoideae</taxon>
        <taxon>Lithospermeae</taxon>
        <taxon>Lithospermum</taxon>
    </lineage>
</organism>
<keyword evidence="2" id="KW-1185">Reference proteome</keyword>
<name>A0AAV3S222_LITER</name>
<evidence type="ECO:0008006" key="3">
    <source>
        <dbReference type="Google" id="ProtNLM"/>
    </source>
</evidence>